<proteinExistence type="predicted"/>
<organism evidence="1 2">
    <name type="scientific">Campylobacter hyointestinalis subsp. hyointestinalis</name>
    <dbReference type="NCBI Taxonomy" id="91352"/>
    <lineage>
        <taxon>Bacteria</taxon>
        <taxon>Pseudomonadati</taxon>
        <taxon>Campylobacterota</taxon>
        <taxon>Epsilonproteobacteria</taxon>
        <taxon>Campylobacterales</taxon>
        <taxon>Campylobacteraceae</taxon>
        <taxon>Campylobacter</taxon>
    </lineage>
</organism>
<sequence length="99" mass="11440">MIFALLGVVAISLFYFKIYTLNSLNKELKAELQSQKATLYICEQSIQNANARIKQMELKATKFSEPKVITKIKYLQPKDDSCEERLRAYEGLFELGSKR</sequence>
<protein>
    <recommendedName>
        <fullName evidence="3">DUF2570 domain-containing protein</fullName>
    </recommendedName>
</protein>
<comment type="caution">
    <text evidence="1">The sequence shown here is derived from an EMBL/GenBank/DDBJ whole genome shotgun (WGS) entry which is preliminary data.</text>
</comment>
<gene>
    <name evidence="1" type="ORF">ERS686654_01403</name>
</gene>
<evidence type="ECO:0008006" key="3">
    <source>
        <dbReference type="Google" id="ProtNLM"/>
    </source>
</evidence>
<name>A0A0S4SBE8_CAMHY</name>
<dbReference type="EMBL" id="FAVB01000003">
    <property type="protein sequence ID" value="CUU83322.1"/>
    <property type="molecule type" value="Genomic_DNA"/>
</dbReference>
<dbReference type="Proteomes" id="UP000052237">
    <property type="component" value="Unassembled WGS sequence"/>
</dbReference>
<evidence type="ECO:0000313" key="1">
    <source>
        <dbReference type="EMBL" id="CUU83322.1"/>
    </source>
</evidence>
<reference evidence="1 2" key="1">
    <citation type="submission" date="2015-11" db="EMBL/GenBank/DDBJ databases">
        <authorList>
            <consortium name="Pathogen Informatics"/>
        </authorList>
    </citation>
    <scope>NUCLEOTIDE SEQUENCE [LARGE SCALE GENOMIC DNA]</scope>
    <source>
        <strain evidence="1 2">006A-0059</strain>
    </source>
</reference>
<accession>A0A0S4SBE8</accession>
<evidence type="ECO:0000313" key="2">
    <source>
        <dbReference type="Proteomes" id="UP000052237"/>
    </source>
</evidence>
<keyword evidence="2" id="KW-1185">Reference proteome</keyword>
<dbReference type="AlphaFoldDB" id="A0A0S4SBE8"/>